<gene>
    <name evidence="2" type="ORF">M378DRAFT_6590</name>
</gene>
<evidence type="ECO:0000256" key="1">
    <source>
        <dbReference type="SAM" id="MobiDB-lite"/>
    </source>
</evidence>
<feature type="region of interest" description="Disordered" evidence="1">
    <location>
        <begin position="263"/>
        <end position="290"/>
    </location>
</feature>
<feature type="compositionally biased region" description="Polar residues" evidence="1">
    <location>
        <begin position="54"/>
        <end position="65"/>
    </location>
</feature>
<dbReference type="AlphaFoldDB" id="A0A0C2T435"/>
<evidence type="ECO:0000313" key="3">
    <source>
        <dbReference type="Proteomes" id="UP000054549"/>
    </source>
</evidence>
<name>A0A0C2T435_AMAMK</name>
<feature type="region of interest" description="Disordered" evidence="1">
    <location>
        <begin position="1"/>
        <end position="24"/>
    </location>
</feature>
<dbReference type="InParanoid" id="A0A0C2T435"/>
<proteinExistence type="predicted"/>
<dbReference type="HOGENOM" id="CLU_912064_0_0_1"/>
<keyword evidence="3" id="KW-1185">Reference proteome</keyword>
<dbReference type="EMBL" id="KN818223">
    <property type="protein sequence ID" value="KIL70640.1"/>
    <property type="molecule type" value="Genomic_DNA"/>
</dbReference>
<evidence type="ECO:0000313" key="2">
    <source>
        <dbReference type="EMBL" id="KIL70640.1"/>
    </source>
</evidence>
<dbReference type="OrthoDB" id="3250108at2759"/>
<dbReference type="Proteomes" id="UP000054549">
    <property type="component" value="Unassembled WGS sequence"/>
</dbReference>
<accession>A0A0C2T435</accession>
<feature type="region of interest" description="Disordered" evidence="1">
    <location>
        <begin position="40"/>
        <end position="73"/>
    </location>
</feature>
<organism evidence="2 3">
    <name type="scientific">Amanita muscaria (strain Koide BX008)</name>
    <dbReference type="NCBI Taxonomy" id="946122"/>
    <lineage>
        <taxon>Eukaryota</taxon>
        <taxon>Fungi</taxon>
        <taxon>Dikarya</taxon>
        <taxon>Basidiomycota</taxon>
        <taxon>Agaricomycotina</taxon>
        <taxon>Agaricomycetes</taxon>
        <taxon>Agaricomycetidae</taxon>
        <taxon>Agaricales</taxon>
        <taxon>Pluteineae</taxon>
        <taxon>Amanitaceae</taxon>
        <taxon>Amanita</taxon>
    </lineage>
</organism>
<reference evidence="2 3" key="1">
    <citation type="submission" date="2014-04" db="EMBL/GenBank/DDBJ databases">
        <title>Evolutionary Origins and Diversification of the Mycorrhizal Mutualists.</title>
        <authorList>
            <consortium name="DOE Joint Genome Institute"/>
            <consortium name="Mycorrhizal Genomics Consortium"/>
            <person name="Kohler A."/>
            <person name="Kuo A."/>
            <person name="Nagy L.G."/>
            <person name="Floudas D."/>
            <person name="Copeland A."/>
            <person name="Barry K.W."/>
            <person name="Cichocki N."/>
            <person name="Veneault-Fourrey C."/>
            <person name="LaButti K."/>
            <person name="Lindquist E.A."/>
            <person name="Lipzen A."/>
            <person name="Lundell T."/>
            <person name="Morin E."/>
            <person name="Murat C."/>
            <person name="Riley R."/>
            <person name="Ohm R."/>
            <person name="Sun H."/>
            <person name="Tunlid A."/>
            <person name="Henrissat B."/>
            <person name="Grigoriev I.V."/>
            <person name="Hibbett D.S."/>
            <person name="Martin F."/>
        </authorList>
    </citation>
    <scope>NUCLEOTIDE SEQUENCE [LARGE SCALE GENOMIC DNA]</scope>
    <source>
        <strain evidence="2 3">Koide BX008</strain>
    </source>
</reference>
<protein>
    <submittedName>
        <fullName evidence="2">Uncharacterized protein</fullName>
    </submittedName>
</protein>
<sequence length="305" mass="33880">MPFSPATIPQISISPAPPLEPVVEPYSPFASIKYSDDDDGFRSRLLTPPPSSSFGHRSTPPSSGSDSDEERFDYNEGLDCNRFEALLQATRERNARKGPDLRREVTLRAHRTKQVERRARFITRVLAGPLSVAANSLAPPCVLPSSPKVVPTFSKPSPLPLHNDHNVDDVEQFDIHEKETPNLAPVTILPAGRGNALPSLEEIRARLMSKQRPEGNQTLPPCAEYMDLKVPQPRLPRLSSTFQPADQTRASRSQDMLCALRRRTLPSNGDEEDKKWKRHSAPGDLFPSQTRVGFQHPVLSMPGGF</sequence>